<name>A0A8H8CQI6_PSICU</name>
<dbReference type="PRINTS" id="PR00793">
    <property type="entry name" value="PROAMNOPTASE"/>
</dbReference>
<dbReference type="GO" id="GO:0008233">
    <property type="term" value="F:peptidase activity"/>
    <property type="evidence" value="ECO:0007669"/>
    <property type="project" value="InterPro"/>
</dbReference>
<feature type="domain" description="AB hydrolase-1" evidence="3">
    <location>
        <begin position="72"/>
        <end position="235"/>
    </location>
</feature>
<evidence type="ECO:0000256" key="1">
    <source>
        <dbReference type="ARBA" id="ARBA00010088"/>
    </source>
</evidence>
<sequence length="463" mass="52696">MTPSNQGGAAAKSSIVHESYTIKEGLKIIERFFSVPLDYSKPKGERITIFARNVIPKSKAPKQEDEAKLPFLVYLQGGPGFEINLPSSGGYVGEIHDKGYQTLWVDQRGTGLSTPLSPDTLPEHVKTDEEIAQYLKHFRADNIVRDCEFIRLELLGHKELPEDKKWTLLGQSFGGFCAITYLSFHSEGVKEVFITGGLAPLVEQPDLVYETVVHQVLKRNEAYYRKYPQDIKRIRDILAYLDSTEVILPNGGQLTPRRWQQLGINFGMHGGIDSVHQLVFRASNDLALFKKISYKTLQSIQNQQTFDGNPLYAILHEPIYCQGQAANWSAARTVQNFDSFSWQKVKAQDDSSPIFFTGEMIFPHMFDDYTNLRPWKGAAEILARDSSWGPLYDLDQLKKNEVKVSAVTYFNDMYVDFSLAQRTAATIQNTEQYITNQLVHDGIRKDSVDVMRKLFKLSKREFD</sequence>
<dbReference type="PANTHER" id="PTHR43248">
    <property type="entry name" value="2-SUCCINYL-6-HYDROXY-2,4-CYCLOHEXADIENE-1-CARBOXYLATE SYNTHASE"/>
    <property type="match status" value="1"/>
</dbReference>
<evidence type="ECO:0000256" key="2">
    <source>
        <dbReference type="ARBA" id="ARBA00022801"/>
    </source>
</evidence>
<dbReference type="InterPro" id="IPR051601">
    <property type="entry name" value="Serine_prot/Carboxylest_S33"/>
</dbReference>
<dbReference type="SUPFAM" id="SSF53474">
    <property type="entry name" value="alpha/beta-Hydrolases"/>
    <property type="match status" value="1"/>
</dbReference>
<keyword evidence="2" id="KW-0378">Hydrolase</keyword>
<dbReference type="InterPro" id="IPR000073">
    <property type="entry name" value="AB_hydrolase_1"/>
</dbReference>
<dbReference type="GO" id="GO:0006508">
    <property type="term" value="P:proteolysis"/>
    <property type="evidence" value="ECO:0007669"/>
    <property type="project" value="InterPro"/>
</dbReference>
<protein>
    <recommendedName>
        <fullName evidence="3">AB hydrolase-1 domain-containing protein</fullName>
    </recommendedName>
</protein>
<dbReference type="InterPro" id="IPR002410">
    <property type="entry name" value="Peptidase_S33"/>
</dbReference>
<comment type="caution">
    <text evidence="4">The sequence shown here is derived from an EMBL/GenBank/DDBJ whole genome shotgun (WGS) entry which is preliminary data.</text>
</comment>
<accession>A0A8H8CQI6</accession>
<dbReference type="AlphaFoldDB" id="A0A8H8CQI6"/>
<dbReference type="PANTHER" id="PTHR43248:SF2">
    <property type="entry name" value="PROLYL AMINOPEPTIDASE"/>
    <property type="match status" value="1"/>
</dbReference>
<dbReference type="Gene3D" id="3.40.50.1820">
    <property type="entry name" value="alpha/beta hydrolase"/>
    <property type="match status" value="1"/>
</dbReference>
<dbReference type="Pfam" id="PF00561">
    <property type="entry name" value="Abhydrolase_1"/>
    <property type="match status" value="1"/>
</dbReference>
<dbReference type="InterPro" id="IPR029058">
    <property type="entry name" value="AB_hydrolase_fold"/>
</dbReference>
<organism evidence="4">
    <name type="scientific">Psilocybe cubensis</name>
    <name type="common">Psychedelic mushroom</name>
    <name type="synonym">Stropharia cubensis</name>
    <dbReference type="NCBI Taxonomy" id="181762"/>
    <lineage>
        <taxon>Eukaryota</taxon>
        <taxon>Fungi</taxon>
        <taxon>Dikarya</taxon>
        <taxon>Basidiomycota</taxon>
        <taxon>Agaricomycotina</taxon>
        <taxon>Agaricomycetes</taxon>
        <taxon>Agaricomycetidae</taxon>
        <taxon>Agaricales</taxon>
        <taxon>Agaricineae</taxon>
        <taxon>Strophariaceae</taxon>
        <taxon>Psilocybe</taxon>
    </lineage>
</organism>
<dbReference type="EMBL" id="JAFIQS010000002">
    <property type="protein sequence ID" value="KAG5173149.1"/>
    <property type="molecule type" value="Genomic_DNA"/>
</dbReference>
<evidence type="ECO:0000313" key="4">
    <source>
        <dbReference type="EMBL" id="KAG5173149.1"/>
    </source>
</evidence>
<proteinExistence type="inferred from homology"/>
<comment type="similarity">
    <text evidence="1">Belongs to the peptidase S33 family.</text>
</comment>
<gene>
    <name evidence="4" type="ORF">JR316_002659</name>
</gene>
<evidence type="ECO:0000259" key="3">
    <source>
        <dbReference type="Pfam" id="PF00561"/>
    </source>
</evidence>
<reference evidence="4" key="1">
    <citation type="submission" date="2021-02" db="EMBL/GenBank/DDBJ databases">
        <title>Psilocybe cubensis genome.</title>
        <authorList>
            <person name="Mckernan K.J."/>
            <person name="Crawford S."/>
            <person name="Trippe A."/>
            <person name="Kane L.T."/>
            <person name="Mclaughlin S."/>
        </authorList>
    </citation>
    <scope>NUCLEOTIDE SEQUENCE [LARGE SCALE GENOMIC DNA]</scope>
    <source>
        <strain evidence="4">MGC-MH-2018</strain>
    </source>
</reference>